<keyword evidence="3" id="KW-0949">S-adenosyl-L-methionine</keyword>
<name>A0ABX5N8N6_SERMA</name>
<dbReference type="SUPFAM" id="SSF102114">
    <property type="entry name" value="Radical SAM enzymes"/>
    <property type="match status" value="1"/>
</dbReference>
<dbReference type="InterPro" id="IPR007197">
    <property type="entry name" value="rSAM"/>
</dbReference>
<dbReference type="RefSeq" id="WP_110606189.1">
    <property type="nucleotide sequence ID" value="NZ_QJQB01000462.1"/>
</dbReference>
<dbReference type="HAMAP" id="MF_01251">
    <property type="entry name" value="UPF0313"/>
    <property type="match status" value="1"/>
</dbReference>
<feature type="region of interest" description="Disordered" evidence="7">
    <location>
        <begin position="683"/>
        <end position="703"/>
    </location>
</feature>
<keyword evidence="10" id="KW-1185">Reference proteome</keyword>
<reference evidence="9 10" key="2">
    <citation type="submission" date="2018-06" db="EMBL/GenBank/DDBJ databases">
        <title>Serratia marcescens genome sequencing and assembly.</title>
        <authorList>
            <person name="Martins R.C.R."/>
            <person name="Perdigao-Neto L.V."/>
            <person name="Costa S.F."/>
            <person name="Levin A.S.S."/>
        </authorList>
    </citation>
    <scope>NUCLEOTIDE SEQUENCE [LARGE SCALE GENOMIC DNA]</scope>
    <source>
        <strain evidence="9 10">1283</strain>
    </source>
</reference>
<comment type="caution">
    <text evidence="9">The sequence shown here is derived from an EMBL/GenBank/DDBJ whole genome shotgun (WGS) entry which is preliminary data.</text>
</comment>
<dbReference type="InterPro" id="IPR020612">
    <property type="entry name" value="Methylthiotransferase_CS"/>
</dbReference>
<dbReference type="Pfam" id="PF08497">
    <property type="entry name" value="Radical_SAM_N"/>
    <property type="match status" value="1"/>
</dbReference>
<gene>
    <name evidence="9" type="ORF">DMW51_20760</name>
</gene>
<dbReference type="SFLD" id="SFLDG01082">
    <property type="entry name" value="B12-binding_domain_containing"/>
    <property type="match status" value="1"/>
</dbReference>
<dbReference type="Pfam" id="PF04055">
    <property type="entry name" value="Radical_SAM"/>
    <property type="match status" value="1"/>
</dbReference>
<dbReference type="InterPro" id="IPR058240">
    <property type="entry name" value="rSAM_sf"/>
</dbReference>
<keyword evidence="5" id="KW-0408">Iron</keyword>
<dbReference type="InterPro" id="IPR023404">
    <property type="entry name" value="rSAM_horseshoe"/>
</dbReference>
<evidence type="ECO:0000259" key="8">
    <source>
        <dbReference type="PROSITE" id="PS51918"/>
    </source>
</evidence>
<organism evidence="9 10">
    <name type="scientific">Serratia marcescens</name>
    <dbReference type="NCBI Taxonomy" id="615"/>
    <lineage>
        <taxon>Bacteria</taxon>
        <taxon>Pseudomonadati</taxon>
        <taxon>Pseudomonadota</taxon>
        <taxon>Gammaproteobacteria</taxon>
        <taxon>Enterobacterales</taxon>
        <taxon>Yersiniaceae</taxon>
        <taxon>Serratia</taxon>
    </lineage>
</organism>
<dbReference type="PANTHER" id="PTHR32331:SF0">
    <property type="entry name" value="UPF0313 PROTEIN YGIQ"/>
    <property type="match status" value="1"/>
</dbReference>
<evidence type="ECO:0000256" key="6">
    <source>
        <dbReference type="ARBA" id="ARBA00023014"/>
    </source>
</evidence>
<sequence length="703" mass="79763">MSTTSLIQPDRELFSYKPYWAECFGTAPFLPMSRAEMDQLGWDSCDVIIISGDAYVDHPSFGMAIIGRMLEAQGFRVGIIAQPDWSNKEDFMRLGKPNLFFGITAGNMDSMINRYTADRKLRHDDAYTAGNVGGKRPDRATLVYSQRCKEAYKDVPIVLGGIEASLRRIAHYDYWSDTVRRSVLVDSKADMLIYGNGERPLVEVAHRLAAGEKIGDIHDIRNTAVMRKEALPGWSGVDSTRLDKPGRIEAIPNPYGDDLPCADGAKPKEPEAKPVTVRAAKPKPWEKTYVLLPSFEKVKGDKVLYAHTSRILHHETNPGCARALMQKHGDRYVWINPPAIPLTTPEMDSVFALPYQRVPHPSYGQDRIPAYDMIRFSVNIMRGCYGGCSFCSITEHEGRIIQSRSEDSIVREIEEIRDKVPGFTGVISDLGGPTANMYMLRCTNPRAEQTCRRASCVYPEICTYMDTNHEPTIKLYRRARSLEGIKKILIASGVRYDLAVEDPRYIKELATHHVGGYLKIAPEHTEEGPLSKMMKPGMGSYDRFKQLFDHYSKQAGKEQYLIPYFISSHPGTRDEDMVNLALWLKKNRFRLDQVQNFYPSPMANSTTMYYSGKNPLSKVGYKSEDVVVPRGDRQRRLHKALLRYHDPANWALIRTALEEMGLKHLIGSRRECLVPAPSIDEQREAKRLQRHTRPALTKHTDIN</sequence>
<dbReference type="InterPro" id="IPR006638">
    <property type="entry name" value="Elp3/MiaA/NifB-like_rSAM"/>
</dbReference>
<dbReference type="InterPro" id="IPR013704">
    <property type="entry name" value="UPF0313_N"/>
</dbReference>
<feature type="non-terminal residue" evidence="9">
    <location>
        <position position="703"/>
    </location>
</feature>
<evidence type="ECO:0000256" key="4">
    <source>
        <dbReference type="ARBA" id="ARBA00022723"/>
    </source>
</evidence>
<dbReference type="SFLD" id="SFLDG01069">
    <property type="entry name" value="UPF0313"/>
    <property type="match status" value="1"/>
</dbReference>
<evidence type="ECO:0000256" key="3">
    <source>
        <dbReference type="ARBA" id="ARBA00022691"/>
    </source>
</evidence>
<dbReference type="SFLD" id="SFLDS00029">
    <property type="entry name" value="Radical_SAM"/>
    <property type="match status" value="2"/>
</dbReference>
<evidence type="ECO:0000256" key="2">
    <source>
        <dbReference type="ARBA" id="ARBA00022485"/>
    </source>
</evidence>
<dbReference type="NCBIfam" id="TIGR03904">
    <property type="entry name" value="SAM_YgiQ"/>
    <property type="match status" value="1"/>
</dbReference>
<evidence type="ECO:0000256" key="7">
    <source>
        <dbReference type="SAM" id="MobiDB-lite"/>
    </source>
</evidence>
<keyword evidence="4" id="KW-0479">Metal-binding</keyword>
<evidence type="ECO:0000256" key="1">
    <source>
        <dbReference type="ARBA" id="ARBA00001966"/>
    </source>
</evidence>
<protein>
    <submittedName>
        <fullName evidence="9">YgiQ family radical SAM protein</fullName>
    </submittedName>
</protein>
<evidence type="ECO:0000313" key="10">
    <source>
        <dbReference type="Proteomes" id="UP000247823"/>
    </source>
</evidence>
<evidence type="ECO:0000313" key="9">
    <source>
        <dbReference type="EMBL" id="PYA60965.1"/>
    </source>
</evidence>
<dbReference type="Proteomes" id="UP000247823">
    <property type="component" value="Unassembled WGS sequence"/>
</dbReference>
<dbReference type="Pfam" id="PF11842">
    <property type="entry name" value="DUF3362"/>
    <property type="match status" value="1"/>
</dbReference>
<proteinExistence type="inferred from homology"/>
<dbReference type="PANTHER" id="PTHR32331">
    <property type="entry name" value="UPF0313 PROTEIN YGIQ"/>
    <property type="match status" value="1"/>
</dbReference>
<dbReference type="PROSITE" id="PS01278">
    <property type="entry name" value="MTTASE_RADICAL"/>
    <property type="match status" value="1"/>
</dbReference>
<keyword evidence="6" id="KW-0411">Iron-sulfur</keyword>
<dbReference type="InterPro" id="IPR022946">
    <property type="entry name" value="UPF0313"/>
</dbReference>
<feature type="domain" description="Radical SAM core" evidence="8">
    <location>
        <begin position="370"/>
        <end position="648"/>
    </location>
</feature>
<dbReference type="SMART" id="SM00729">
    <property type="entry name" value="Elp3"/>
    <property type="match status" value="1"/>
</dbReference>
<accession>A0ABX5N8N6</accession>
<dbReference type="Gene3D" id="3.80.30.20">
    <property type="entry name" value="tm_1862 like domain"/>
    <property type="match status" value="1"/>
</dbReference>
<dbReference type="InterPro" id="IPR024560">
    <property type="entry name" value="UPF0313_C"/>
</dbReference>
<dbReference type="EMBL" id="QJQB01000462">
    <property type="protein sequence ID" value="PYA60965.1"/>
    <property type="molecule type" value="Genomic_DNA"/>
</dbReference>
<keyword evidence="2" id="KW-0004">4Fe-4S</keyword>
<reference evidence="10" key="1">
    <citation type="submission" date="2018-06" db="EMBL/GenBank/DDBJ databases">
        <title>Serratia marcescens genome sequencing and assembly.</title>
        <authorList>
            <person name="Martins R.C."/>
            <person name="Perdigao-Neto L.V."/>
            <person name="Costa S.F."/>
            <person name="Levin A.S.S."/>
        </authorList>
    </citation>
    <scope>NUCLEOTIDE SEQUENCE [LARGE SCALE GENOMIC DNA]</scope>
    <source>
        <strain evidence="10">1283</strain>
    </source>
</reference>
<comment type="cofactor">
    <cofactor evidence="1">
        <name>[4Fe-4S] cluster</name>
        <dbReference type="ChEBI" id="CHEBI:49883"/>
    </cofactor>
</comment>
<dbReference type="PROSITE" id="PS51918">
    <property type="entry name" value="RADICAL_SAM"/>
    <property type="match status" value="1"/>
</dbReference>
<evidence type="ECO:0000256" key="5">
    <source>
        <dbReference type="ARBA" id="ARBA00023004"/>
    </source>
</evidence>